<keyword evidence="2" id="KW-0378">Hydrolase</keyword>
<feature type="domain" description="AB hydrolase-1" evidence="1">
    <location>
        <begin position="22"/>
        <end position="127"/>
    </location>
</feature>
<dbReference type="PANTHER" id="PTHR43433">
    <property type="entry name" value="HYDROLASE, ALPHA/BETA FOLD FAMILY PROTEIN"/>
    <property type="match status" value="1"/>
</dbReference>
<dbReference type="Gene3D" id="3.40.50.1820">
    <property type="entry name" value="alpha/beta hydrolase"/>
    <property type="match status" value="1"/>
</dbReference>
<dbReference type="InterPro" id="IPR000073">
    <property type="entry name" value="AB_hydrolase_1"/>
</dbReference>
<evidence type="ECO:0000313" key="2">
    <source>
        <dbReference type="EMBL" id="MCU9838154.1"/>
    </source>
</evidence>
<proteinExistence type="predicted"/>
<dbReference type="InterPro" id="IPR029058">
    <property type="entry name" value="AB_hydrolase_fold"/>
</dbReference>
<accession>A0ABT2WQK1</accession>
<protein>
    <submittedName>
        <fullName evidence="2">Alpha/beta hydrolase</fullName>
    </submittedName>
</protein>
<keyword evidence="3" id="KW-1185">Reference proteome</keyword>
<dbReference type="PRINTS" id="PR00111">
    <property type="entry name" value="ABHYDROLASE"/>
</dbReference>
<dbReference type="PANTHER" id="PTHR43433:SF5">
    <property type="entry name" value="AB HYDROLASE-1 DOMAIN-CONTAINING PROTEIN"/>
    <property type="match status" value="1"/>
</dbReference>
<sequence length="280" mass="31150">MPDFRTSDGLRLHFEDEGSGAPLLCLAGLTRCSRDFEFLRPHVRDLRLIRLDYRGRGRSDYDPDYMNYNVLREGHDALELLDHLGLEKVTVLGTSRGGMIAMTLAASHPERLSGVILNDVGPVIEPAGIARIMEYVGRKPVSKTHEQAAQVLKDAMEPQFPGVPLEIWRKQAEIQYVATEDGLALRYDDHLHKALLEQAAAGAIPDLWMFFEALRSIPTGVVRGANSDILGAATLAEMHRRHPGLISAEVPDRGHVPFLNEPQSLDIIRRILEAACVPLR</sequence>
<dbReference type="RefSeq" id="WP_263388220.1">
    <property type="nucleotide sequence ID" value="NZ_JAOVQN010000009.1"/>
</dbReference>
<dbReference type="SUPFAM" id="SSF53474">
    <property type="entry name" value="alpha/beta-Hydrolases"/>
    <property type="match status" value="1"/>
</dbReference>
<organism evidence="2 3">
    <name type="scientific">Ruegeria marisflavi</name>
    <dbReference type="NCBI Taxonomy" id="2984152"/>
    <lineage>
        <taxon>Bacteria</taxon>
        <taxon>Pseudomonadati</taxon>
        <taxon>Pseudomonadota</taxon>
        <taxon>Alphaproteobacteria</taxon>
        <taxon>Rhodobacterales</taxon>
        <taxon>Roseobacteraceae</taxon>
        <taxon>Ruegeria</taxon>
    </lineage>
</organism>
<name>A0ABT2WQK1_9RHOB</name>
<evidence type="ECO:0000259" key="1">
    <source>
        <dbReference type="Pfam" id="PF00561"/>
    </source>
</evidence>
<dbReference type="Proteomes" id="UP001321014">
    <property type="component" value="Unassembled WGS sequence"/>
</dbReference>
<dbReference type="InterPro" id="IPR050471">
    <property type="entry name" value="AB_hydrolase"/>
</dbReference>
<dbReference type="EMBL" id="JAOVQN010000009">
    <property type="protein sequence ID" value="MCU9838154.1"/>
    <property type="molecule type" value="Genomic_DNA"/>
</dbReference>
<dbReference type="Pfam" id="PF00561">
    <property type="entry name" value="Abhydrolase_1"/>
    <property type="match status" value="1"/>
</dbReference>
<reference evidence="2 3" key="1">
    <citation type="submission" date="2022-10" db="EMBL/GenBank/DDBJ databases">
        <title>Ruegeria sp. nov., isolated from ocean surface water.</title>
        <authorList>
            <person name="He W."/>
            <person name="Wang L."/>
            <person name="Zhang D.-F."/>
        </authorList>
    </citation>
    <scope>NUCLEOTIDE SEQUENCE [LARGE SCALE GENOMIC DNA]</scope>
    <source>
        <strain evidence="2 3">WL0004</strain>
    </source>
</reference>
<comment type="caution">
    <text evidence="2">The sequence shown here is derived from an EMBL/GenBank/DDBJ whole genome shotgun (WGS) entry which is preliminary data.</text>
</comment>
<evidence type="ECO:0000313" key="3">
    <source>
        <dbReference type="Proteomes" id="UP001321014"/>
    </source>
</evidence>
<dbReference type="GO" id="GO:0016787">
    <property type="term" value="F:hydrolase activity"/>
    <property type="evidence" value="ECO:0007669"/>
    <property type="project" value="UniProtKB-KW"/>
</dbReference>
<gene>
    <name evidence="2" type="ORF">OEZ49_10295</name>
</gene>